<dbReference type="EMBL" id="CP001666">
    <property type="protein sequence ID" value="ADK15064.1"/>
    <property type="molecule type" value="Genomic_DNA"/>
</dbReference>
<accession>D8GIY9</accession>
<sequence length="64" mass="7198">MNKMGKNITLEIIESYCKIHKDKKCLACSDAYKISEKLKINISDIGKLCNENSIKIIGCQLGCF</sequence>
<dbReference type="Proteomes" id="UP000001656">
    <property type="component" value="Chromosome"/>
</dbReference>
<dbReference type="STRING" id="748727.CLJU_c20020"/>
<gene>
    <name evidence="1" type="ordered locus">CLJU_c20020</name>
</gene>
<dbReference type="KEGG" id="clj:CLJU_c20020"/>
<protein>
    <submittedName>
        <fullName evidence="1">Uncharacterized protein</fullName>
    </submittedName>
</protein>
<evidence type="ECO:0000313" key="1">
    <source>
        <dbReference type="EMBL" id="ADK15064.1"/>
    </source>
</evidence>
<evidence type="ECO:0000313" key="2">
    <source>
        <dbReference type="Proteomes" id="UP000001656"/>
    </source>
</evidence>
<organism evidence="1 2">
    <name type="scientific">Clostridium ljungdahlii (strain ATCC 55383 / DSM 13528 / PETC)</name>
    <dbReference type="NCBI Taxonomy" id="748727"/>
    <lineage>
        <taxon>Bacteria</taxon>
        <taxon>Bacillati</taxon>
        <taxon>Bacillota</taxon>
        <taxon>Clostridia</taxon>
        <taxon>Eubacteriales</taxon>
        <taxon>Clostridiaceae</taxon>
        <taxon>Clostridium</taxon>
    </lineage>
</organism>
<dbReference type="eggNOG" id="ENOG502ZVNS">
    <property type="taxonomic scope" value="Bacteria"/>
</dbReference>
<reference evidence="1 2" key="1">
    <citation type="journal article" date="2010" name="Proc. Natl. Acad. Sci. U.S.A.">
        <title>Clostridium ljungdahlii represents a microbial production platform based on syngas.</title>
        <authorList>
            <person name="Kopke M."/>
            <person name="Held C."/>
            <person name="Hujer S."/>
            <person name="Liesegang H."/>
            <person name="Wiezer A."/>
            <person name="Wollherr A."/>
            <person name="Ehrenreich A."/>
            <person name="Liebl W."/>
            <person name="Gottschalk G."/>
            <person name="Durre P."/>
        </authorList>
    </citation>
    <scope>NUCLEOTIDE SEQUENCE [LARGE SCALE GENOMIC DNA]</scope>
    <source>
        <strain evidence="2">ATCC 55383 / DSM 13528 / PETC</strain>
    </source>
</reference>
<proteinExistence type="predicted"/>
<name>D8GIY9_CLOLD</name>
<dbReference type="AlphaFoldDB" id="D8GIY9"/>
<dbReference type="HOGENOM" id="CLU_198707_1_0_9"/>